<dbReference type="AlphaFoldDB" id="A0A1G6PXD7"/>
<feature type="region of interest" description="Disordered" evidence="1">
    <location>
        <begin position="314"/>
        <end position="347"/>
    </location>
</feature>
<feature type="region of interest" description="Disordered" evidence="1">
    <location>
        <begin position="226"/>
        <end position="251"/>
    </location>
</feature>
<feature type="compositionally biased region" description="Polar residues" evidence="1">
    <location>
        <begin position="337"/>
        <end position="347"/>
    </location>
</feature>
<evidence type="ECO:0000313" key="3">
    <source>
        <dbReference type="Proteomes" id="UP000199467"/>
    </source>
</evidence>
<proteinExistence type="predicted"/>
<dbReference type="EMBL" id="FMZQ01000007">
    <property type="protein sequence ID" value="SDC84324.1"/>
    <property type="molecule type" value="Genomic_DNA"/>
</dbReference>
<gene>
    <name evidence="2" type="ORF">SAMN05216576_107122</name>
</gene>
<reference evidence="3" key="1">
    <citation type="submission" date="2016-10" db="EMBL/GenBank/DDBJ databases">
        <authorList>
            <person name="Varghese N."/>
            <person name="Submissions S."/>
        </authorList>
    </citation>
    <scope>NUCLEOTIDE SEQUENCE [LARGE SCALE GENOMIC DNA]</scope>
    <source>
        <strain evidence="3">DSM 26382</strain>
    </source>
</reference>
<accession>A0A1G6PXD7</accession>
<dbReference type="Proteomes" id="UP000199467">
    <property type="component" value="Unassembled WGS sequence"/>
</dbReference>
<sequence>MEKQATSVRQLQELLAAKAKEGDNVITIQRDRAHVCPVELIDVYPERNIRPIDHNTVREYADAMKRGDSFPAIQVKVEGNRIVVVHGYHRALAAKLAVKEGHEMAGLKIEDFKGNSADAIYLMLNSENSLAVDAVSRAEAYLKLHNQNFTNKQIADRCGKPDGSGKRTAEHVAQMLLLAQAEEAAKQLVRDGKIMATTVIELIRDEKKGGPQHVEAALAMIAQAEAQGRQRAMPKDKPAARTSTPAAPKLKIKEVRTHLASLSSLTPSLRAALDEHAMNSFTATEAKEGEDTPDVELQVSIPASKLAELVALLEKTEAPEQPEENGTGAGNDDQHDMFNTSREQAEA</sequence>
<dbReference type="InterPro" id="IPR036086">
    <property type="entry name" value="ParB/Sulfiredoxin_sf"/>
</dbReference>
<evidence type="ECO:0000256" key="1">
    <source>
        <dbReference type="SAM" id="MobiDB-lite"/>
    </source>
</evidence>
<dbReference type="SUPFAM" id="SSF110849">
    <property type="entry name" value="ParB/Sulfiredoxin"/>
    <property type="match status" value="1"/>
</dbReference>
<evidence type="ECO:0000313" key="2">
    <source>
        <dbReference type="EMBL" id="SDC84324.1"/>
    </source>
</evidence>
<dbReference type="GeneID" id="57609081"/>
<name>A0A1G6PXD7_9GAMM</name>
<organism evidence="2 3">
    <name type="scientific">Ectopseudomonas chengduensis</name>
    <dbReference type="NCBI Taxonomy" id="489632"/>
    <lineage>
        <taxon>Bacteria</taxon>
        <taxon>Pseudomonadati</taxon>
        <taxon>Pseudomonadota</taxon>
        <taxon>Gammaproteobacteria</taxon>
        <taxon>Pseudomonadales</taxon>
        <taxon>Pseudomonadaceae</taxon>
        <taxon>Ectopseudomonas</taxon>
    </lineage>
</organism>
<dbReference type="SUPFAM" id="SSF109709">
    <property type="entry name" value="KorB DNA-binding domain-like"/>
    <property type="match status" value="1"/>
</dbReference>
<protein>
    <submittedName>
        <fullName evidence="2">ParB-like nuclease domain-containing protein</fullName>
    </submittedName>
</protein>
<dbReference type="Gene3D" id="1.10.10.2830">
    <property type="match status" value="1"/>
</dbReference>
<keyword evidence="3" id="KW-1185">Reference proteome</keyword>
<dbReference type="RefSeq" id="WP_017362285.1">
    <property type="nucleotide sequence ID" value="NZ_FMZQ01000007.1"/>
</dbReference>